<protein>
    <submittedName>
        <fullName evidence="2">Proteasome regulatory subunit S3</fullName>
    </submittedName>
</protein>
<accession>B1NY84</accession>
<feature type="domain" description="26S proteasome non-ATPase regulatory subunit 3 N-terminal TPR repeats" evidence="1">
    <location>
        <begin position="21"/>
        <end position="203"/>
    </location>
</feature>
<name>B1NY84_ORYSJ</name>
<organism evidence="2">
    <name type="scientific">Oryza sativa subsp. japonica</name>
    <name type="common">Rice</name>
    <dbReference type="NCBI Taxonomy" id="39947"/>
    <lineage>
        <taxon>Eukaryota</taxon>
        <taxon>Viridiplantae</taxon>
        <taxon>Streptophyta</taxon>
        <taxon>Embryophyta</taxon>
        <taxon>Tracheophyta</taxon>
        <taxon>Spermatophyta</taxon>
        <taxon>Magnoliopsida</taxon>
        <taxon>Liliopsida</taxon>
        <taxon>Poales</taxon>
        <taxon>Poaceae</taxon>
        <taxon>BOP clade</taxon>
        <taxon>Oryzoideae</taxon>
        <taxon>Oryzeae</taxon>
        <taxon>Oryzinae</taxon>
        <taxon>Oryza</taxon>
        <taxon>Oryza sativa</taxon>
    </lineage>
</organism>
<evidence type="ECO:0000259" key="1">
    <source>
        <dbReference type="Pfam" id="PF25573"/>
    </source>
</evidence>
<dbReference type="EMBL" id="EU152200">
    <property type="protein sequence ID" value="ACA51024.1"/>
    <property type="molecule type" value="mRNA"/>
</dbReference>
<dbReference type="AlphaFoldDB" id="B1NY84"/>
<reference evidence="2" key="1">
    <citation type="submission" date="2007-09" db="EMBL/GenBank/DDBJ databases">
        <title>Alternative splicing in rice full-length cDNA genes isolated from a cold-treated cDNA library.</title>
        <authorList>
            <person name="Lee J.-S."/>
        </authorList>
    </citation>
    <scope>NUCLEOTIDE SEQUENCE</scope>
</reference>
<proteinExistence type="evidence at transcript level"/>
<dbReference type="InterPro" id="IPR057985">
    <property type="entry name" value="TPR_PSMD3_N"/>
</dbReference>
<dbReference type="Pfam" id="PF25573">
    <property type="entry name" value="TPR_PSMD3_N"/>
    <property type="match status" value="1"/>
</dbReference>
<dbReference type="GO" id="GO:0000502">
    <property type="term" value="C:proteasome complex"/>
    <property type="evidence" value="ECO:0007669"/>
    <property type="project" value="UniProtKB-KW"/>
</dbReference>
<evidence type="ECO:0000313" key="2">
    <source>
        <dbReference type="EMBL" id="ACA51024.1"/>
    </source>
</evidence>
<dbReference type="InterPro" id="IPR050756">
    <property type="entry name" value="CSN3"/>
</dbReference>
<dbReference type="PANTHER" id="PTHR10758:SF2">
    <property type="entry name" value="26S PROTEASOME NON-ATPASE REGULATORY SUBUNIT 3"/>
    <property type="match status" value="1"/>
</dbReference>
<keyword evidence="2" id="KW-0647">Proteasome</keyword>
<sequence>MTDVQMSDSEPQAAPPAAPAASALHHLKEIASVIEAGSLSKEVRRISRAVRLTVALRRRLAARDVSAFLAFALPPSSEAYTRLTSLVPKEDDTEMDIDMAAPATQISIKHGLPEIEIYCYLLVLIFLIDQKKYDDAKACANASIARLKNLNRRTVDVLASRLYFYYSYVHELTNSLAEIRGNLLALHRMATLHRDELGQETLLGRHPLQLVAFVFSATNGLL</sequence>
<dbReference type="PANTHER" id="PTHR10758">
    <property type="entry name" value="26S PROTEASOME NON-ATPASE REGULATORY SUBUNIT 3/COP9 SIGNALOSOME COMPLEX SUBUNIT 3"/>
    <property type="match status" value="1"/>
</dbReference>